<name>A0A102KUY7_9BURK</name>
<keyword evidence="1" id="KW-1133">Transmembrane helix</keyword>
<protein>
    <submittedName>
        <fullName evidence="2">Uncharacterized protein</fullName>
    </submittedName>
</protein>
<evidence type="ECO:0000256" key="1">
    <source>
        <dbReference type="SAM" id="Phobius"/>
    </source>
</evidence>
<keyword evidence="1" id="KW-0812">Transmembrane</keyword>
<reference evidence="2 3" key="1">
    <citation type="submission" date="2015-11" db="EMBL/GenBank/DDBJ databases">
        <title>Expanding the genomic diversity of Burkholderia species for the development of highly accurate diagnostics.</title>
        <authorList>
            <person name="Sahl J."/>
            <person name="Keim P."/>
            <person name="Wagner D."/>
        </authorList>
    </citation>
    <scope>NUCLEOTIDE SEQUENCE [LARGE SCALE GENOMIC DNA]</scope>
    <source>
        <strain evidence="2 3">RF32-BP4</strain>
    </source>
</reference>
<organism evidence="2 3">
    <name type="scientific">Burkholderia ubonensis</name>
    <dbReference type="NCBI Taxonomy" id="101571"/>
    <lineage>
        <taxon>Bacteria</taxon>
        <taxon>Pseudomonadati</taxon>
        <taxon>Pseudomonadota</taxon>
        <taxon>Betaproteobacteria</taxon>
        <taxon>Burkholderiales</taxon>
        <taxon>Burkholderiaceae</taxon>
        <taxon>Burkholderia</taxon>
        <taxon>Burkholderia cepacia complex</taxon>
    </lineage>
</organism>
<dbReference type="EMBL" id="LOTN01000071">
    <property type="protein sequence ID" value="KUZ81989.1"/>
    <property type="molecule type" value="Genomic_DNA"/>
</dbReference>
<sequence>MVFVEMIKQSYEREMLLDSVCLRILAEHPVNFYFVCGIFFGFLLDYIDCCRNMFGGSDVKIWTKQ</sequence>
<gene>
    <name evidence="2" type="ORF">WI38_31720</name>
</gene>
<accession>A0A102KUY7</accession>
<evidence type="ECO:0000313" key="3">
    <source>
        <dbReference type="Proteomes" id="UP000065521"/>
    </source>
</evidence>
<comment type="caution">
    <text evidence="2">The sequence shown here is derived from an EMBL/GenBank/DDBJ whole genome shotgun (WGS) entry which is preliminary data.</text>
</comment>
<dbReference type="Proteomes" id="UP000065521">
    <property type="component" value="Unassembled WGS sequence"/>
</dbReference>
<dbReference type="AlphaFoldDB" id="A0A102KUY7"/>
<feature type="transmembrane region" description="Helical" evidence="1">
    <location>
        <begin position="30"/>
        <end position="47"/>
    </location>
</feature>
<evidence type="ECO:0000313" key="2">
    <source>
        <dbReference type="EMBL" id="KUZ81989.1"/>
    </source>
</evidence>
<keyword evidence="1" id="KW-0472">Membrane</keyword>
<proteinExistence type="predicted"/>